<dbReference type="EMBL" id="GBXM01016808">
    <property type="protein sequence ID" value="JAH91769.1"/>
    <property type="molecule type" value="Transcribed_RNA"/>
</dbReference>
<name>A0A0E9WN09_ANGAN</name>
<protein>
    <submittedName>
        <fullName evidence="1">Uncharacterized protein</fullName>
    </submittedName>
</protein>
<proteinExistence type="predicted"/>
<reference evidence="1" key="2">
    <citation type="journal article" date="2015" name="Fish Shellfish Immunol.">
        <title>Early steps in the European eel (Anguilla anguilla)-Vibrio vulnificus interaction in the gills: Role of the RtxA13 toxin.</title>
        <authorList>
            <person name="Callol A."/>
            <person name="Pajuelo D."/>
            <person name="Ebbesson L."/>
            <person name="Teles M."/>
            <person name="MacKenzie S."/>
            <person name="Amaro C."/>
        </authorList>
    </citation>
    <scope>NUCLEOTIDE SEQUENCE</scope>
</reference>
<evidence type="ECO:0000313" key="1">
    <source>
        <dbReference type="EMBL" id="JAH91769.1"/>
    </source>
</evidence>
<dbReference type="AlphaFoldDB" id="A0A0E9WN09"/>
<accession>A0A0E9WN09</accession>
<sequence>MVLLTVPCRKSDIHSQPRQGRERVLFTTQSLEAFNQRKTSACIFLKIKMEAL</sequence>
<organism evidence="1">
    <name type="scientific">Anguilla anguilla</name>
    <name type="common">European freshwater eel</name>
    <name type="synonym">Muraena anguilla</name>
    <dbReference type="NCBI Taxonomy" id="7936"/>
    <lineage>
        <taxon>Eukaryota</taxon>
        <taxon>Metazoa</taxon>
        <taxon>Chordata</taxon>
        <taxon>Craniata</taxon>
        <taxon>Vertebrata</taxon>
        <taxon>Euteleostomi</taxon>
        <taxon>Actinopterygii</taxon>
        <taxon>Neopterygii</taxon>
        <taxon>Teleostei</taxon>
        <taxon>Anguilliformes</taxon>
        <taxon>Anguillidae</taxon>
        <taxon>Anguilla</taxon>
    </lineage>
</organism>
<reference evidence="1" key="1">
    <citation type="submission" date="2014-11" db="EMBL/GenBank/DDBJ databases">
        <authorList>
            <person name="Amaro Gonzalez C."/>
        </authorList>
    </citation>
    <scope>NUCLEOTIDE SEQUENCE</scope>
</reference>